<evidence type="ECO:0000313" key="2">
    <source>
        <dbReference type="Proteomes" id="UP000798662"/>
    </source>
</evidence>
<dbReference type="Proteomes" id="UP000798662">
    <property type="component" value="Chromosome 1"/>
</dbReference>
<reference evidence="1" key="1">
    <citation type="submission" date="2019-11" db="EMBL/GenBank/DDBJ databases">
        <title>Nori genome reveals adaptations in red seaweeds to the harsh intertidal environment.</title>
        <authorList>
            <person name="Wang D."/>
            <person name="Mao Y."/>
        </authorList>
    </citation>
    <scope>NUCLEOTIDE SEQUENCE</scope>
    <source>
        <tissue evidence="1">Gametophyte</tissue>
    </source>
</reference>
<accession>A0ACC3BIZ2</accession>
<comment type="caution">
    <text evidence="1">The sequence shown here is derived from an EMBL/GenBank/DDBJ whole genome shotgun (WGS) entry which is preliminary data.</text>
</comment>
<protein>
    <submittedName>
        <fullName evidence="1">Uncharacterized protein</fullName>
    </submittedName>
</protein>
<organism evidence="1 2">
    <name type="scientific">Pyropia yezoensis</name>
    <name type="common">Susabi-nori</name>
    <name type="synonym">Porphyra yezoensis</name>
    <dbReference type="NCBI Taxonomy" id="2788"/>
    <lineage>
        <taxon>Eukaryota</taxon>
        <taxon>Rhodophyta</taxon>
        <taxon>Bangiophyceae</taxon>
        <taxon>Bangiales</taxon>
        <taxon>Bangiaceae</taxon>
        <taxon>Pyropia</taxon>
    </lineage>
</organism>
<proteinExistence type="predicted"/>
<name>A0ACC3BIZ2_PYRYE</name>
<sequence length="306" mass="33883">MYKQYSPYPPLPALFPSPPRGRQTAPTRRRTRRRPRPGGRRRTTTPDPRRRTVRRRPGTQWQPRRWPRCRGRPPSFPPPPPHPAGSGDKATPHRRCCGDIPSGAAACRPPPSPSVQTRTPPLTPPPPIHHCSAQAQRCQTCLRLGGGACPHRPRTTAGAAPLLPPAIHRLPPFQTDTPAAQLASAAVGTPVGRLPGVHGRGGVRSLEENLPRAPPRTPAPAPAPPPVPLPPHPPRRSQGQLRTCHSRGSARRPPPPRGHRRARPGRRRRAWLQTPPPPGRRQRRPRRGRQTCRRRRGTSRRARTPT</sequence>
<gene>
    <name evidence="1" type="ORF">I4F81_000209</name>
</gene>
<evidence type="ECO:0000313" key="1">
    <source>
        <dbReference type="EMBL" id="KAK1857593.1"/>
    </source>
</evidence>
<keyword evidence="2" id="KW-1185">Reference proteome</keyword>
<dbReference type="EMBL" id="CM020618">
    <property type="protein sequence ID" value="KAK1857593.1"/>
    <property type="molecule type" value="Genomic_DNA"/>
</dbReference>